<dbReference type="CDD" id="cd02440">
    <property type="entry name" value="AdoMet_MTases"/>
    <property type="match status" value="1"/>
</dbReference>
<dbReference type="Proteomes" id="UP000290189">
    <property type="component" value="Unassembled WGS sequence"/>
</dbReference>
<evidence type="ECO:0000313" key="5">
    <source>
        <dbReference type="EMBL" id="CEO98896.1"/>
    </source>
</evidence>
<comment type="similarity">
    <text evidence="4">Belongs to the class I-like SAM-binding methyltransferase superfamily. Cation-dependent O-methyltransferase family.</text>
</comment>
<dbReference type="GO" id="GO:0008171">
    <property type="term" value="F:O-methyltransferase activity"/>
    <property type="evidence" value="ECO:0007669"/>
    <property type="project" value="InterPro"/>
</dbReference>
<evidence type="ECO:0000313" key="6">
    <source>
        <dbReference type="EMBL" id="SPQ92967.1"/>
    </source>
</evidence>
<dbReference type="GO" id="GO:0008757">
    <property type="term" value="F:S-adenosylmethionine-dependent methyltransferase activity"/>
    <property type="evidence" value="ECO:0007669"/>
    <property type="project" value="TreeGrafter"/>
</dbReference>
<dbReference type="InterPro" id="IPR050362">
    <property type="entry name" value="Cation-dep_OMT"/>
</dbReference>
<dbReference type="InterPro" id="IPR029063">
    <property type="entry name" value="SAM-dependent_MTases_sf"/>
</dbReference>
<dbReference type="PROSITE" id="PS51682">
    <property type="entry name" value="SAM_OMT_I"/>
    <property type="match status" value="1"/>
</dbReference>
<organism evidence="5 7">
    <name type="scientific">Plasmodiophora brassicae</name>
    <name type="common">Clubroot disease agent</name>
    <dbReference type="NCBI Taxonomy" id="37360"/>
    <lineage>
        <taxon>Eukaryota</taxon>
        <taxon>Sar</taxon>
        <taxon>Rhizaria</taxon>
        <taxon>Endomyxa</taxon>
        <taxon>Phytomyxea</taxon>
        <taxon>Plasmodiophorida</taxon>
        <taxon>Plasmodiophoridae</taxon>
        <taxon>Plasmodiophora</taxon>
    </lineage>
</organism>
<dbReference type="Pfam" id="PF01596">
    <property type="entry name" value="Methyltransf_3"/>
    <property type="match status" value="1"/>
</dbReference>
<dbReference type="EMBL" id="OVEO01000001">
    <property type="protein sequence ID" value="SPQ92967.1"/>
    <property type="molecule type" value="Genomic_DNA"/>
</dbReference>
<dbReference type="PANTHER" id="PTHR10509:SF14">
    <property type="entry name" value="CAFFEOYL-COA O-METHYLTRANSFERASE 3-RELATED"/>
    <property type="match status" value="1"/>
</dbReference>
<dbReference type="OrthoDB" id="10251242at2759"/>
<dbReference type="AlphaFoldDB" id="A0A0G4IUW6"/>
<dbReference type="InterPro" id="IPR002935">
    <property type="entry name" value="SAM_O-MeTrfase"/>
</dbReference>
<keyword evidence="1" id="KW-0489">Methyltransferase</keyword>
<proteinExistence type="inferred from homology"/>
<sequence>MVMEKGTTDAKAMTFIVGRTMVEDPVLAECRDYTQSALNKASPMLLSPDVGQFLKTVAALTNAKNVIEIGTFTGYSTLAMAQALPDDGRIVAMDVSKEFTDVGKRFWKKAKVDHKINLVLGPALDTLRELNADPKNAGAFDLAFIDADKVNYPNYYEALLPLLCKRGTIICDNMMWSMKVANPAITDPDTNGIRALHDRIVKDPRVVASTLNFSDGITMIVKL</sequence>
<dbReference type="Gene3D" id="3.40.50.150">
    <property type="entry name" value="Vaccinia Virus protein VP39"/>
    <property type="match status" value="1"/>
</dbReference>
<gene>
    <name evidence="5" type="ORF">PBRA_007010</name>
    <name evidence="6" type="ORF">PLBR_LOCUS182</name>
</gene>
<dbReference type="PANTHER" id="PTHR10509">
    <property type="entry name" value="O-METHYLTRANSFERASE-RELATED"/>
    <property type="match status" value="1"/>
</dbReference>
<keyword evidence="7" id="KW-1185">Reference proteome</keyword>
<evidence type="ECO:0000256" key="1">
    <source>
        <dbReference type="ARBA" id="ARBA00022603"/>
    </source>
</evidence>
<accession>A0A0G4IUW6</accession>
<dbReference type="OMA" id="VCFEGVF"/>
<dbReference type="Proteomes" id="UP000039324">
    <property type="component" value="Unassembled WGS sequence"/>
</dbReference>
<evidence type="ECO:0000256" key="4">
    <source>
        <dbReference type="ARBA" id="ARBA00023453"/>
    </source>
</evidence>
<dbReference type="GO" id="GO:0032259">
    <property type="term" value="P:methylation"/>
    <property type="evidence" value="ECO:0007669"/>
    <property type="project" value="UniProtKB-KW"/>
</dbReference>
<protein>
    <recommendedName>
        <fullName evidence="9">Caffeoyl-CoA O-methyltransferase</fullName>
    </recommendedName>
</protein>
<dbReference type="STRING" id="37360.A0A0G4IUW6"/>
<keyword evidence="6" id="KW-0496">Mitochondrion</keyword>
<dbReference type="EMBL" id="CDSF01000088">
    <property type="protein sequence ID" value="CEO98896.1"/>
    <property type="molecule type" value="Genomic_DNA"/>
</dbReference>
<name>A0A0G4IUW6_PLABS</name>
<evidence type="ECO:0000313" key="7">
    <source>
        <dbReference type="Proteomes" id="UP000039324"/>
    </source>
</evidence>
<dbReference type="SUPFAM" id="SSF53335">
    <property type="entry name" value="S-adenosyl-L-methionine-dependent methyltransferases"/>
    <property type="match status" value="1"/>
</dbReference>
<reference evidence="6 8" key="2">
    <citation type="submission" date="2018-03" db="EMBL/GenBank/DDBJ databases">
        <authorList>
            <person name="Fogelqvist J."/>
        </authorList>
    </citation>
    <scope>NUCLEOTIDE SEQUENCE [LARGE SCALE GENOMIC DNA]</scope>
</reference>
<evidence type="ECO:0000256" key="3">
    <source>
        <dbReference type="ARBA" id="ARBA00022691"/>
    </source>
</evidence>
<reference evidence="5 7" key="1">
    <citation type="submission" date="2015-02" db="EMBL/GenBank/DDBJ databases">
        <authorList>
            <person name="Chooi Y.-H."/>
        </authorList>
    </citation>
    <scope>NUCLEOTIDE SEQUENCE [LARGE SCALE GENOMIC DNA]</scope>
    <source>
        <strain evidence="5">E3</strain>
    </source>
</reference>
<evidence type="ECO:0000256" key="2">
    <source>
        <dbReference type="ARBA" id="ARBA00022679"/>
    </source>
</evidence>
<geneLocation type="mitochondrion" evidence="6"/>
<evidence type="ECO:0008006" key="9">
    <source>
        <dbReference type="Google" id="ProtNLM"/>
    </source>
</evidence>
<evidence type="ECO:0000313" key="8">
    <source>
        <dbReference type="Proteomes" id="UP000290189"/>
    </source>
</evidence>
<keyword evidence="3" id="KW-0949">S-adenosyl-L-methionine</keyword>
<keyword evidence="2" id="KW-0808">Transferase</keyword>